<evidence type="ECO:0000313" key="2">
    <source>
        <dbReference type="Proteomes" id="UP000230233"/>
    </source>
</evidence>
<sequence length="142" mass="15526">MVYRSAAVCAEDNTRSSSVIPSARPRNAFAKQHPSPSVWPAASIKTRTVRCTSVVQEQKSAVTAALCKECQRPPPITWTSSASLASISKDLRYVDHPAEVVDRTEDAHKMTSSTTVRSSAPDLSLYCFCYHPCYPICCSPIC</sequence>
<organism evidence="1 2">
    <name type="scientific">Caenorhabditis nigoni</name>
    <dbReference type="NCBI Taxonomy" id="1611254"/>
    <lineage>
        <taxon>Eukaryota</taxon>
        <taxon>Metazoa</taxon>
        <taxon>Ecdysozoa</taxon>
        <taxon>Nematoda</taxon>
        <taxon>Chromadorea</taxon>
        <taxon>Rhabditida</taxon>
        <taxon>Rhabditina</taxon>
        <taxon>Rhabditomorpha</taxon>
        <taxon>Rhabditoidea</taxon>
        <taxon>Rhabditidae</taxon>
        <taxon>Peloderinae</taxon>
        <taxon>Caenorhabditis</taxon>
    </lineage>
</organism>
<dbReference type="Proteomes" id="UP000230233">
    <property type="component" value="Chromosome I"/>
</dbReference>
<accession>A0A2G5VNR0</accession>
<keyword evidence="2" id="KW-1185">Reference proteome</keyword>
<dbReference type="AlphaFoldDB" id="A0A2G5VNR0"/>
<reference evidence="2" key="1">
    <citation type="submission" date="2017-10" db="EMBL/GenBank/DDBJ databases">
        <title>Rapid genome shrinkage in a self-fertile nematode reveals novel sperm competition proteins.</title>
        <authorList>
            <person name="Yin D."/>
            <person name="Schwarz E.M."/>
            <person name="Thomas C.G."/>
            <person name="Felde R.L."/>
            <person name="Korf I.F."/>
            <person name="Cutter A.D."/>
            <person name="Schartner C.M."/>
            <person name="Ralston E.J."/>
            <person name="Meyer B.J."/>
            <person name="Haag E.S."/>
        </authorList>
    </citation>
    <scope>NUCLEOTIDE SEQUENCE [LARGE SCALE GENOMIC DNA]</scope>
    <source>
        <strain evidence="2">JU1422</strain>
    </source>
</reference>
<dbReference type="EMBL" id="PDUG01000001">
    <property type="protein sequence ID" value="PIC53449.1"/>
    <property type="molecule type" value="Genomic_DNA"/>
</dbReference>
<evidence type="ECO:0000313" key="1">
    <source>
        <dbReference type="EMBL" id="PIC53449.1"/>
    </source>
</evidence>
<protein>
    <submittedName>
        <fullName evidence="1">Uncharacterized protein</fullName>
    </submittedName>
</protein>
<gene>
    <name evidence="1" type="primary">Cnig_chr_I.g3148</name>
    <name evidence="1" type="ORF">B9Z55_003148</name>
</gene>
<proteinExistence type="predicted"/>
<comment type="caution">
    <text evidence="1">The sequence shown here is derived from an EMBL/GenBank/DDBJ whole genome shotgun (WGS) entry which is preliminary data.</text>
</comment>
<name>A0A2G5VNR0_9PELO</name>